<protein>
    <recommendedName>
        <fullName evidence="7">Por secretion system C-terminal sorting domain-containing protein</fullName>
    </recommendedName>
</protein>
<evidence type="ECO:0000256" key="1">
    <source>
        <dbReference type="ARBA" id="ARBA00022729"/>
    </source>
</evidence>
<dbReference type="SUPFAM" id="SSF49785">
    <property type="entry name" value="Galactose-binding domain-like"/>
    <property type="match status" value="1"/>
</dbReference>
<reference evidence="6" key="1">
    <citation type="journal article" date="2019" name="Int. J. Syst. Evol. Microbiol.">
        <title>The Global Catalogue of Microorganisms (GCM) 10K type strain sequencing project: providing services to taxonomists for standard genome sequencing and annotation.</title>
        <authorList>
            <consortium name="The Broad Institute Genomics Platform"/>
            <consortium name="The Broad Institute Genome Sequencing Center for Infectious Disease"/>
            <person name="Wu L."/>
            <person name="Ma J."/>
        </authorList>
    </citation>
    <scope>NUCLEOTIDE SEQUENCE [LARGE SCALE GENOMIC DNA]</scope>
    <source>
        <strain evidence="6">JCM 15974</strain>
    </source>
</reference>
<evidence type="ECO:0000256" key="2">
    <source>
        <dbReference type="ARBA" id="ARBA00022801"/>
    </source>
</evidence>
<evidence type="ECO:0000313" key="5">
    <source>
        <dbReference type="EMBL" id="GAA0731357.1"/>
    </source>
</evidence>
<dbReference type="InterPro" id="IPR008979">
    <property type="entry name" value="Galactose-bd-like_sf"/>
</dbReference>
<comment type="caution">
    <text evidence="5">The sequence shown here is derived from an EMBL/GenBank/DDBJ whole genome shotgun (WGS) entry which is preliminary data.</text>
</comment>
<evidence type="ECO:0000313" key="6">
    <source>
        <dbReference type="Proteomes" id="UP001501758"/>
    </source>
</evidence>
<evidence type="ECO:0000259" key="4">
    <source>
        <dbReference type="Pfam" id="PF18962"/>
    </source>
</evidence>
<evidence type="ECO:0008006" key="7">
    <source>
        <dbReference type="Google" id="ProtNLM"/>
    </source>
</evidence>
<dbReference type="InterPro" id="IPR003305">
    <property type="entry name" value="CenC_carb-bd"/>
</dbReference>
<dbReference type="Gene3D" id="2.60.120.260">
    <property type="entry name" value="Galactose-binding domain-like"/>
    <property type="match status" value="1"/>
</dbReference>
<organism evidence="5 6">
    <name type="scientific">Aquimarina litoralis</name>
    <dbReference type="NCBI Taxonomy" id="584605"/>
    <lineage>
        <taxon>Bacteria</taxon>
        <taxon>Pseudomonadati</taxon>
        <taxon>Bacteroidota</taxon>
        <taxon>Flavobacteriia</taxon>
        <taxon>Flavobacteriales</taxon>
        <taxon>Flavobacteriaceae</taxon>
        <taxon>Aquimarina</taxon>
    </lineage>
</organism>
<proteinExistence type="predicted"/>
<keyword evidence="1" id="KW-0732">Signal</keyword>
<dbReference type="Pfam" id="PF18962">
    <property type="entry name" value="Por_Secre_tail"/>
    <property type="match status" value="1"/>
</dbReference>
<name>A0ABP3UDW4_9FLAO</name>
<dbReference type="NCBIfam" id="TIGR04183">
    <property type="entry name" value="Por_Secre_tail"/>
    <property type="match status" value="1"/>
</dbReference>
<keyword evidence="6" id="KW-1185">Reference proteome</keyword>
<dbReference type="Proteomes" id="UP001501758">
    <property type="component" value="Unassembled WGS sequence"/>
</dbReference>
<accession>A0ABP3UDW4</accession>
<dbReference type="InterPro" id="IPR026444">
    <property type="entry name" value="Secre_tail"/>
</dbReference>
<evidence type="ECO:0000259" key="3">
    <source>
        <dbReference type="Pfam" id="PF02018"/>
    </source>
</evidence>
<feature type="domain" description="CBM-cenC" evidence="3">
    <location>
        <begin position="12"/>
        <end position="159"/>
    </location>
</feature>
<keyword evidence="2" id="KW-0378">Hydrolase</keyword>
<sequence>MIASIYLGISQNLVLNGDFSQYDVNCNDFSFGFTGSANTNCVDDWNSYSGSPSLHGVSSNPHAWMWSGGTNDHYESIQTPVAFEQGKCYTVSFKVKTNDRGNQDISDHGTVNLRAVNFQNGSIDTEQTIFSNTIGTYLGNNWHTVTTTFTPNANYSRLLINPLYTGGVKQAEMAIDDIVIQESQNLSVDFHFEDTAGTHKNTFCEGETILLNGSASKGEIHYFIDAWRRPSGSLGSFQYVSGLGWTAGQLQTVNLTNLFAGNNVNFEAGYEYEIKVALGNDCIGWLPLTKRFTVLPNAALDPNFTMNASCAGNGTITIQATAATTNANQWWGLFETATSTTTGGTQVGPIQGGTSVTFSGLSRTKNYYIKHGVWKDSDKNCYPWQEARKIVPNSVSWVGYTTDFTLSLSANGGLVNVNLQADPNPVSVYHGWQVYDVNHNVISGFCCNSDIASFSGLSINTWYYIKHGIWNDCKEWQETRRYFRVQIQESENNIGGFVLETKEYPFEPDSAYTKEINELINSGAIFELFEEYEGSSFVEDDKEISKVEMYPNPVPAGRVLTITTSTTTDIQHIELVAFTGKSVSVSFKKEEDSILLDIDAKTPKGMYFVRIIKGSGEVITKQLAIQ</sequence>
<feature type="domain" description="Secretion system C-terminal sorting" evidence="4">
    <location>
        <begin position="549"/>
        <end position="623"/>
    </location>
</feature>
<dbReference type="Pfam" id="PF02018">
    <property type="entry name" value="CBM_4_9"/>
    <property type="match status" value="1"/>
</dbReference>
<dbReference type="EMBL" id="BAAAGE010000005">
    <property type="protein sequence ID" value="GAA0731357.1"/>
    <property type="molecule type" value="Genomic_DNA"/>
</dbReference>
<gene>
    <name evidence="5" type="ORF">GCM10009430_43430</name>
</gene>